<dbReference type="OrthoDB" id="5857104at2759"/>
<feature type="region of interest" description="Disordered" evidence="11">
    <location>
        <begin position="857"/>
        <end position="883"/>
    </location>
</feature>
<dbReference type="Pfam" id="PF09110">
    <property type="entry name" value="HAND"/>
    <property type="match status" value="1"/>
</dbReference>
<dbReference type="Gene3D" id="3.40.50.10810">
    <property type="entry name" value="Tandem AAA-ATPase domain"/>
    <property type="match status" value="1"/>
</dbReference>
<feature type="region of interest" description="Disordered" evidence="11">
    <location>
        <begin position="1"/>
        <end position="37"/>
    </location>
</feature>
<evidence type="ECO:0000256" key="9">
    <source>
        <dbReference type="ARBA" id="ARBA00023125"/>
    </source>
</evidence>
<feature type="compositionally biased region" description="Polar residues" evidence="11">
    <location>
        <begin position="400"/>
        <end position="416"/>
    </location>
</feature>
<evidence type="ECO:0000313" key="15">
    <source>
        <dbReference type="Proteomes" id="UP000187283"/>
    </source>
</evidence>
<dbReference type="GO" id="GO:0034728">
    <property type="term" value="P:nucleosome organization"/>
    <property type="evidence" value="ECO:0007669"/>
    <property type="project" value="TreeGrafter"/>
</dbReference>
<dbReference type="InterPro" id="IPR036306">
    <property type="entry name" value="ISWI_HAND-dom_sf"/>
</dbReference>
<keyword evidence="9" id="KW-0238">DNA-binding</keyword>
<dbReference type="FunFam" id="3.40.50.300:FF:000082">
    <property type="entry name" value="ISWI chromatin remodeling complex ATPase ISW1"/>
    <property type="match status" value="1"/>
</dbReference>
<dbReference type="InterPro" id="IPR038718">
    <property type="entry name" value="SNF2-like_sf"/>
</dbReference>
<feature type="compositionally biased region" description="Basic and acidic residues" evidence="11">
    <location>
        <begin position="944"/>
        <end position="958"/>
    </location>
</feature>
<feature type="region of interest" description="Disordered" evidence="11">
    <location>
        <begin position="328"/>
        <end position="427"/>
    </location>
</feature>
<evidence type="ECO:0000256" key="7">
    <source>
        <dbReference type="ARBA" id="ARBA00022840"/>
    </source>
</evidence>
<feature type="domain" description="Helicase C-terminal" evidence="13">
    <location>
        <begin position="535"/>
        <end position="700"/>
    </location>
</feature>
<comment type="subcellular location">
    <subcellularLocation>
        <location evidence="1">Nucleus</location>
    </subcellularLocation>
</comment>
<feature type="compositionally biased region" description="Acidic residues" evidence="11">
    <location>
        <begin position="911"/>
        <end position="931"/>
    </location>
</feature>
<dbReference type="EMBL" id="LSSN01001209">
    <property type="protein sequence ID" value="OMJ20565.1"/>
    <property type="molecule type" value="Genomic_DNA"/>
</dbReference>
<dbReference type="Pfam" id="PF09111">
    <property type="entry name" value="SLIDE"/>
    <property type="match status" value="1"/>
</dbReference>
<evidence type="ECO:0000256" key="2">
    <source>
        <dbReference type="ARBA" id="ARBA00009220"/>
    </source>
</evidence>
<dbReference type="InterPro" id="IPR015195">
    <property type="entry name" value="SLIDE"/>
</dbReference>
<feature type="compositionally biased region" description="Polar residues" evidence="11">
    <location>
        <begin position="713"/>
        <end position="724"/>
    </location>
</feature>
<name>A0A1R1Y158_9FUNG</name>
<feature type="compositionally biased region" description="Polar residues" evidence="11">
    <location>
        <begin position="368"/>
        <end position="384"/>
    </location>
</feature>
<keyword evidence="7" id="KW-0067">ATP-binding</keyword>
<dbReference type="SUPFAM" id="SSF46689">
    <property type="entry name" value="Homeodomain-like"/>
    <property type="match status" value="1"/>
</dbReference>
<dbReference type="InterPro" id="IPR015194">
    <property type="entry name" value="ISWI_HAND-dom"/>
</dbReference>
<evidence type="ECO:0000256" key="5">
    <source>
        <dbReference type="ARBA" id="ARBA00022801"/>
    </source>
</evidence>
<dbReference type="InterPro" id="IPR014001">
    <property type="entry name" value="Helicase_ATP-bd"/>
</dbReference>
<evidence type="ECO:0000259" key="12">
    <source>
        <dbReference type="PROSITE" id="PS51192"/>
    </source>
</evidence>
<dbReference type="Gene3D" id="1.10.1040.30">
    <property type="entry name" value="ISWI, HAND domain"/>
    <property type="match status" value="1"/>
</dbReference>
<evidence type="ECO:0000256" key="6">
    <source>
        <dbReference type="ARBA" id="ARBA00022806"/>
    </source>
</evidence>
<keyword evidence="4" id="KW-0547">Nucleotide-binding</keyword>
<evidence type="ECO:0000256" key="4">
    <source>
        <dbReference type="ARBA" id="ARBA00022741"/>
    </source>
</evidence>
<dbReference type="PROSITE" id="PS51192">
    <property type="entry name" value="HELICASE_ATP_BIND_1"/>
    <property type="match status" value="1"/>
</dbReference>
<dbReference type="GO" id="GO:0031491">
    <property type="term" value="F:nucleosome binding"/>
    <property type="evidence" value="ECO:0007669"/>
    <property type="project" value="InterPro"/>
</dbReference>
<dbReference type="Gene3D" id="3.40.50.300">
    <property type="entry name" value="P-loop containing nucleotide triphosphate hydrolases"/>
    <property type="match status" value="1"/>
</dbReference>
<evidence type="ECO:0000313" key="14">
    <source>
        <dbReference type="EMBL" id="OMJ20565.1"/>
    </source>
</evidence>
<dbReference type="Pfam" id="PF00176">
    <property type="entry name" value="SNF2-rel_dom"/>
    <property type="match status" value="2"/>
</dbReference>
<dbReference type="GO" id="GO:0016887">
    <property type="term" value="F:ATP hydrolysis activity"/>
    <property type="evidence" value="ECO:0007669"/>
    <property type="project" value="TreeGrafter"/>
</dbReference>
<sequence>MDIKVSTNPEVPASLKVEDKIEAPSFRKKKHARDKPDNRRARRFAYLLEQTEIFSHFLNIDDLDQDLKNEIDFHLAKMKSHKASAQASFRHRKAEKEEDAELIQTGVSSYQNPFMFLQTPPYVKGGSMREYQIRGLNWMISLHENGLNGILADEMGLGKTLQTISFLGYLKHYCNTNGPNLIVVPKTTLHNWKTEFAKWVPTIVPLMLHGDKETRKSIIENGLYSEDLGCVITTYEMCIICKTQLSKINWKYIIIDEAHRIKNEKSSLSQIMRILKSENRLLITGTPLQNNLHELWALLNFLLPDVFDSSQDFDDYFIHKKPTQLIKDKHESTENSPKKDLNGTAQVVPNNSNSNSSFEHLNDKNVSKDSNLSNDKYITGSNDSSPEKDQTTKPSDNEIESSSIVKSGNPDDSPNSESKENVQDESVQQLQRVLQPFLLRRIKSEVEKSILPKKEVNVYVGLTQMQKIWYRRILEKDLDAVNGIVGKKEGKMRLLNIVMQLRKCCNHPYLFNGAEPGPPYTTDEHIVTNSGKMVVLDKLLLQKKQAGSRVLIFSQMSRLLDILEDYCMMRGFEYCRIDGQTTHEERVEYIDAYNKPNSSKFIFLLTTRAGGLGINLTTADTVVIYDSDWNPQADLQAQDRAHRIGQKKQVHIYRFVTENAVEEKVLEKAMQKLRLDQLVIQKANQANANSNLVSQNELLKMVQFGALDIVTDDSSSAGRMNGNGSKDDDKADSSSGQIDLDSLLLKSAKKTAEIQSKYSSMGLGELVNFEGENVSYKEQYMEGEGNSSGMNTSGLNSGATTPGNGTGKGSSSDMRKLPGLGLVNANLLFIQPAKRERKANYSVDEYYRELMRNGGIGMNSGGRGNHQSSENKAPKLPKQPAVNDFNFYPQELVDILKKERDYYSQLLGLEDKDDETEDSGDDYLGEDEEEGGSSSESNNGDGDGDGHKSKKVKLDESGTKAGKSKQTKSASKEKLEFTEEDVAKKNALIEKCITANDMRTGEYGFPDMNKRDYNYLLKLFEKYGSSDMDAIVKNFEGKDEKFVRVYVEHFMRHYKSKLEDPARVDAAIAKGDAKRKQTASNKALLDQFYSQVVRMAKEPADTFNYEGYLLLMETNFYNNPSNSASCNQFRLNYQLYKSNRFHFSEIEDMFLLFCMHQLDLEMDDLYIEIKSMIKDSELFRFNFYIKTRTINEIQRRCHNLLTLLGKQFNL</sequence>
<comment type="caution">
    <text evidence="14">The sequence shown here is derived from an EMBL/GenBank/DDBJ whole genome shotgun (WGS) entry which is preliminary data.</text>
</comment>
<evidence type="ECO:0000256" key="10">
    <source>
        <dbReference type="ARBA" id="ARBA00023242"/>
    </source>
</evidence>
<accession>A0A1R1Y158</accession>
<comment type="similarity">
    <text evidence="3">Belongs to the SNF2/RAD54 helicase family. ISWI subfamily.</text>
</comment>
<feature type="compositionally biased region" description="Polar residues" evidence="11">
    <location>
        <begin position="785"/>
        <end position="803"/>
    </location>
</feature>
<evidence type="ECO:0000256" key="11">
    <source>
        <dbReference type="SAM" id="MobiDB-lite"/>
    </source>
</evidence>
<dbReference type="SUPFAM" id="SSF52540">
    <property type="entry name" value="P-loop containing nucleoside triphosphate hydrolases"/>
    <property type="match status" value="2"/>
</dbReference>
<keyword evidence="5" id="KW-0378">Hydrolase</keyword>
<dbReference type="InterPro" id="IPR027417">
    <property type="entry name" value="P-loop_NTPase"/>
</dbReference>
<comment type="similarity">
    <text evidence="2">Belongs to the SNF2/RAD54 helicase family. SWR1 subfamily.</text>
</comment>
<keyword evidence="15" id="KW-1185">Reference proteome</keyword>
<dbReference type="PANTHER" id="PTHR45623">
    <property type="entry name" value="CHROMODOMAIN-HELICASE-DNA-BINDING PROTEIN 3-RELATED-RELATED"/>
    <property type="match status" value="1"/>
</dbReference>
<dbReference type="GO" id="GO:0003677">
    <property type="term" value="F:DNA binding"/>
    <property type="evidence" value="ECO:0007669"/>
    <property type="project" value="UniProtKB-KW"/>
</dbReference>
<dbReference type="GO" id="GO:0004386">
    <property type="term" value="F:helicase activity"/>
    <property type="evidence" value="ECO:0007669"/>
    <property type="project" value="UniProtKB-KW"/>
</dbReference>
<dbReference type="SMART" id="SM00490">
    <property type="entry name" value="HELICc"/>
    <property type="match status" value="1"/>
</dbReference>
<dbReference type="GO" id="GO:0005524">
    <property type="term" value="F:ATP binding"/>
    <property type="evidence" value="ECO:0007669"/>
    <property type="project" value="UniProtKB-KW"/>
</dbReference>
<feature type="domain" description="Helicase ATP-binding" evidence="12">
    <location>
        <begin position="140"/>
        <end position="305"/>
    </location>
</feature>
<evidence type="ECO:0000256" key="1">
    <source>
        <dbReference type="ARBA" id="ARBA00004123"/>
    </source>
</evidence>
<dbReference type="GO" id="GO:0042393">
    <property type="term" value="F:histone binding"/>
    <property type="evidence" value="ECO:0007669"/>
    <property type="project" value="TreeGrafter"/>
</dbReference>
<dbReference type="InterPro" id="IPR001650">
    <property type="entry name" value="Helicase_C-like"/>
</dbReference>
<dbReference type="STRING" id="133412.A0A1R1Y158"/>
<gene>
    <name evidence="14" type="ORF">AYI70_g4030</name>
</gene>
<feature type="region of interest" description="Disordered" evidence="11">
    <location>
        <begin position="782"/>
        <end position="816"/>
    </location>
</feature>
<dbReference type="InterPro" id="IPR000330">
    <property type="entry name" value="SNF2_N"/>
</dbReference>
<feature type="compositionally biased region" description="Basic and acidic residues" evidence="11">
    <location>
        <begin position="328"/>
        <end position="341"/>
    </location>
</feature>
<feature type="region of interest" description="Disordered" evidence="11">
    <location>
        <begin position="713"/>
        <end position="735"/>
    </location>
</feature>
<evidence type="ECO:0000256" key="8">
    <source>
        <dbReference type="ARBA" id="ARBA00022853"/>
    </source>
</evidence>
<dbReference type="InterPro" id="IPR049730">
    <property type="entry name" value="SNF2/RAD54-like_C"/>
</dbReference>
<keyword evidence="8" id="KW-0156">Chromatin regulator</keyword>
<dbReference type="SMART" id="SM00487">
    <property type="entry name" value="DEXDc"/>
    <property type="match status" value="1"/>
</dbReference>
<keyword evidence="10" id="KW-0539">Nucleus</keyword>
<keyword evidence="6" id="KW-0347">Helicase</keyword>
<evidence type="ECO:0000256" key="3">
    <source>
        <dbReference type="ARBA" id="ARBA00009687"/>
    </source>
</evidence>
<dbReference type="GO" id="GO:0000785">
    <property type="term" value="C:chromatin"/>
    <property type="evidence" value="ECO:0007669"/>
    <property type="project" value="TreeGrafter"/>
</dbReference>
<dbReference type="Gene3D" id="1.10.10.60">
    <property type="entry name" value="Homeodomain-like"/>
    <property type="match status" value="2"/>
</dbReference>
<organism evidence="14 15">
    <name type="scientific">Smittium culicis</name>
    <dbReference type="NCBI Taxonomy" id="133412"/>
    <lineage>
        <taxon>Eukaryota</taxon>
        <taxon>Fungi</taxon>
        <taxon>Fungi incertae sedis</taxon>
        <taxon>Zoopagomycota</taxon>
        <taxon>Kickxellomycotina</taxon>
        <taxon>Harpellomycetes</taxon>
        <taxon>Harpellales</taxon>
        <taxon>Legeriomycetaceae</taxon>
        <taxon>Smittium</taxon>
    </lineage>
</organism>
<dbReference type="GO" id="GO:0140658">
    <property type="term" value="F:ATP-dependent chromatin remodeler activity"/>
    <property type="evidence" value="ECO:0007669"/>
    <property type="project" value="TreeGrafter"/>
</dbReference>
<dbReference type="PROSITE" id="PS51194">
    <property type="entry name" value="HELICASE_CTER"/>
    <property type="match status" value="1"/>
</dbReference>
<protein>
    <submittedName>
        <fullName evidence="14">ISWI chromatin-remodeling complex ATPase ISW2</fullName>
    </submittedName>
</protein>
<dbReference type="Proteomes" id="UP000187283">
    <property type="component" value="Unassembled WGS sequence"/>
</dbReference>
<proteinExistence type="inferred from homology"/>
<reference evidence="14 15" key="1">
    <citation type="submission" date="2017-01" db="EMBL/GenBank/DDBJ databases">
        <authorList>
            <person name="Mah S.A."/>
            <person name="Swanson W.J."/>
            <person name="Moy G.W."/>
            <person name="Vacquier V.D."/>
        </authorList>
    </citation>
    <scope>NUCLEOTIDE SEQUENCE [LARGE SCALE GENOMIC DNA]</scope>
    <source>
        <strain evidence="14 15">GSMNP</strain>
    </source>
</reference>
<dbReference type="CDD" id="cd18793">
    <property type="entry name" value="SF2_C_SNF"/>
    <property type="match status" value="1"/>
</dbReference>
<evidence type="ECO:0000259" key="13">
    <source>
        <dbReference type="PROSITE" id="PS51194"/>
    </source>
</evidence>
<dbReference type="GO" id="GO:0005634">
    <property type="term" value="C:nucleus"/>
    <property type="evidence" value="ECO:0007669"/>
    <property type="project" value="UniProtKB-SubCell"/>
</dbReference>
<dbReference type="SUPFAM" id="SSF101224">
    <property type="entry name" value="HAND domain of the nucleosome remodeling ATPase ISWI"/>
    <property type="match status" value="1"/>
</dbReference>
<dbReference type="FunFam" id="3.40.50.10810:FF:000005">
    <property type="entry name" value="Photoperiod-independent early flowering 1"/>
    <property type="match status" value="1"/>
</dbReference>
<dbReference type="AlphaFoldDB" id="A0A1R1Y158"/>
<feature type="region of interest" description="Disordered" evidence="11">
    <location>
        <begin position="907"/>
        <end position="976"/>
    </location>
</feature>
<dbReference type="PANTHER" id="PTHR45623:SF49">
    <property type="entry name" value="SWI_SNF-RELATED MATRIX-ASSOCIATED ACTIN-DEPENDENT REGULATOR OF CHROMATIN SUBFAMILY A MEMBER 5"/>
    <property type="match status" value="1"/>
</dbReference>
<dbReference type="InterPro" id="IPR009057">
    <property type="entry name" value="Homeodomain-like_sf"/>
</dbReference>
<dbReference type="Pfam" id="PF00271">
    <property type="entry name" value="Helicase_C"/>
    <property type="match status" value="1"/>
</dbReference>